<geneLocation type="plasmid" evidence="11 12">
    <name>pSCL4</name>
</geneLocation>
<dbReference type="GO" id="GO:0005737">
    <property type="term" value="C:cytoplasm"/>
    <property type="evidence" value="ECO:0007669"/>
    <property type="project" value="TreeGrafter"/>
</dbReference>
<evidence type="ECO:0000256" key="4">
    <source>
        <dbReference type="ARBA" id="ARBA00022723"/>
    </source>
</evidence>
<dbReference type="Pfam" id="PF02875">
    <property type="entry name" value="Mur_ligase_C"/>
    <property type="match status" value="1"/>
</dbReference>
<keyword evidence="5" id="KW-0547">Nucleotide-binding</keyword>
<protein>
    <recommendedName>
        <fullName evidence="2">tetrahydrofolate synthase</fullName>
        <ecNumber evidence="2">6.3.2.17</ecNumber>
    </recommendedName>
    <alternativeName>
        <fullName evidence="8">Tetrahydrofolylpolyglutamate synthase</fullName>
    </alternativeName>
</protein>
<reference evidence="11 12" key="1">
    <citation type="journal article" date="2010" name="Genome Biol. Evol.">
        <title>The sequence of a 1.8-mb bacterial linear plasmid reveals a rich evolutionary reservoir of secondary metabolic pathways.</title>
        <authorList>
            <person name="Medema M.H."/>
            <person name="Trefzer A."/>
            <person name="Kovalchuk A."/>
            <person name="van den Berg M."/>
            <person name="Mueller U."/>
            <person name="Heijne W."/>
            <person name="Wu L."/>
            <person name="Alam M.T."/>
            <person name="Ronning C.M."/>
            <person name="Nierman W.C."/>
            <person name="Bovenberg R.A.L."/>
            <person name="Breitling R."/>
            <person name="Takano E."/>
        </authorList>
    </citation>
    <scope>NUCLEOTIDE SEQUENCE [LARGE SCALE GENOMIC DNA]</scope>
    <source>
        <strain evidence="12">ATCC 27064 / DSM 738 / JCM 4710 / NBRC 13307 / NCIMB 12785 / NRRL 3585 / VKM Ac-602</strain>
        <plasmid evidence="11">pSCL4</plasmid>
    </source>
</reference>
<dbReference type="Proteomes" id="UP000002357">
    <property type="component" value="Plasmid pSCL4"/>
</dbReference>
<dbReference type="Gene3D" id="3.40.1190.10">
    <property type="entry name" value="Mur-like, catalytic domain"/>
    <property type="match status" value="1"/>
</dbReference>
<gene>
    <name evidence="11" type="ORF">SCLAV_p1539</name>
</gene>
<sequence length="453" mass="48199">MWRVDYQRCTDILAKVHENPHGLPREVRQANVSRLLEALGRPERGLRGMLVVGTNGKGSTCAFAVSAVAAAGARVGSLPSPHLQEPRERIRIDGVPVTRAEYTAVFAEVWRVIEQHGLSVLAQGIFTTTAAVHFRRAGVRLAVAEASIGGSRAAAAELGLDVKVLTGIGLDHTRLLGSSLAQITQAKIEAVRDGDHVVLGRLAPEAATSAERVLKTRTGLSVWRMDHEIHYTARAVGRDGNHGPATLVDVTTPRAVHHDLPCPLPGPHQHHNLAVAIAAVDAMAERGYIREPDGEQLRARLAATSWPGRLELVPHARLGNWTGRVLLEGATNPQGVATVAPEILRHARDDGHSGPPVLVFAAMDDKDVSGMLTPLPSNWPLVLTRTDSHQAADPTTLHSRLSPARQGPCLTAADTPAALHRAAELAGPGGLIVVFGSLRLVGESRTALALQPV</sequence>
<keyword evidence="11" id="KW-0614">Plasmid</keyword>
<evidence type="ECO:0000256" key="3">
    <source>
        <dbReference type="ARBA" id="ARBA00022598"/>
    </source>
</evidence>
<dbReference type="PANTHER" id="PTHR11136">
    <property type="entry name" value="FOLYLPOLYGLUTAMATE SYNTHASE-RELATED"/>
    <property type="match status" value="1"/>
</dbReference>
<dbReference type="EC" id="6.3.2.17" evidence="2"/>
<evidence type="ECO:0000313" key="11">
    <source>
        <dbReference type="EMBL" id="EFG05020.2"/>
    </source>
</evidence>
<dbReference type="NCBIfam" id="TIGR01499">
    <property type="entry name" value="folC"/>
    <property type="match status" value="1"/>
</dbReference>
<evidence type="ECO:0000256" key="7">
    <source>
        <dbReference type="ARBA" id="ARBA00022842"/>
    </source>
</evidence>
<evidence type="ECO:0000256" key="6">
    <source>
        <dbReference type="ARBA" id="ARBA00022840"/>
    </source>
</evidence>
<dbReference type="GO" id="GO:0005524">
    <property type="term" value="F:ATP binding"/>
    <property type="evidence" value="ECO:0007669"/>
    <property type="project" value="UniProtKB-KW"/>
</dbReference>
<evidence type="ECO:0000256" key="1">
    <source>
        <dbReference type="ARBA" id="ARBA00008276"/>
    </source>
</evidence>
<feature type="domain" description="Mur ligase C-terminal" evidence="10">
    <location>
        <begin position="308"/>
        <end position="437"/>
    </location>
</feature>
<dbReference type="SUPFAM" id="SSF53623">
    <property type="entry name" value="MurD-like peptide ligases, catalytic domain"/>
    <property type="match status" value="1"/>
</dbReference>
<evidence type="ECO:0000256" key="9">
    <source>
        <dbReference type="ARBA" id="ARBA00047493"/>
    </source>
</evidence>
<dbReference type="InterPro" id="IPR004101">
    <property type="entry name" value="Mur_ligase_C"/>
</dbReference>
<comment type="catalytic activity">
    <reaction evidence="9">
        <text>(6S)-5,6,7,8-tetrahydrofolyl-(gamma-L-Glu)(n) + L-glutamate + ATP = (6S)-5,6,7,8-tetrahydrofolyl-(gamma-L-Glu)(n+1) + ADP + phosphate + H(+)</text>
        <dbReference type="Rhea" id="RHEA:10580"/>
        <dbReference type="Rhea" id="RHEA-COMP:14738"/>
        <dbReference type="Rhea" id="RHEA-COMP:14740"/>
        <dbReference type="ChEBI" id="CHEBI:15378"/>
        <dbReference type="ChEBI" id="CHEBI:29985"/>
        <dbReference type="ChEBI" id="CHEBI:30616"/>
        <dbReference type="ChEBI" id="CHEBI:43474"/>
        <dbReference type="ChEBI" id="CHEBI:141005"/>
        <dbReference type="ChEBI" id="CHEBI:456216"/>
        <dbReference type="EC" id="6.3.2.17"/>
    </reaction>
</comment>
<dbReference type="EMBL" id="CM000914">
    <property type="protein sequence ID" value="EFG05020.2"/>
    <property type="molecule type" value="Genomic_DNA"/>
</dbReference>
<keyword evidence="12" id="KW-1185">Reference proteome</keyword>
<evidence type="ECO:0000256" key="5">
    <source>
        <dbReference type="ARBA" id="ARBA00022741"/>
    </source>
</evidence>
<dbReference type="SUPFAM" id="SSF53244">
    <property type="entry name" value="MurD-like peptide ligases, peptide-binding domain"/>
    <property type="match status" value="1"/>
</dbReference>
<keyword evidence="6" id="KW-0067">ATP-binding</keyword>
<dbReference type="GO" id="GO:0004326">
    <property type="term" value="F:tetrahydrofolylpolyglutamate synthase activity"/>
    <property type="evidence" value="ECO:0007669"/>
    <property type="project" value="UniProtKB-EC"/>
</dbReference>
<dbReference type="eggNOG" id="COG0285">
    <property type="taxonomic scope" value="Bacteria"/>
</dbReference>
<evidence type="ECO:0000313" key="12">
    <source>
        <dbReference type="Proteomes" id="UP000002357"/>
    </source>
</evidence>
<dbReference type="PANTHER" id="PTHR11136:SF0">
    <property type="entry name" value="DIHYDROFOLATE SYNTHETASE-RELATED"/>
    <property type="match status" value="1"/>
</dbReference>
<proteinExistence type="inferred from homology"/>
<keyword evidence="4" id="KW-0479">Metal-binding</keyword>
<keyword evidence="7" id="KW-0460">Magnesium</keyword>
<organism evidence="11 12">
    <name type="scientific">Streptomyces clavuligerus</name>
    <dbReference type="NCBI Taxonomy" id="1901"/>
    <lineage>
        <taxon>Bacteria</taxon>
        <taxon>Bacillati</taxon>
        <taxon>Actinomycetota</taxon>
        <taxon>Actinomycetes</taxon>
        <taxon>Kitasatosporales</taxon>
        <taxon>Streptomycetaceae</taxon>
        <taxon>Streptomyces</taxon>
    </lineage>
</organism>
<dbReference type="Gene3D" id="3.90.190.20">
    <property type="entry name" value="Mur ligase, C-terminal domain"/>
    <property type="match status" value="1"/>
</dbReference>
<dbReference type="InterPro" id="IPR036565">
    <property type="entry name" value="Mur-like_cat_sf"/>
</dbReference>
<dbReference type="AlphaFoldDB" id="D5SM77"/>
<evidence type="ECO:0000256" key="8">
    <source>
        <dbReference type="ARBA" id="ARBA00030592"/>
    </source>
</evidence>
<name>D5SM77_STRCL</name>
<dbReference type="GO" id="GO:0008841">
    <property type="term" value="F:dihydrofolate synthase activity"/>
    <property type="evidence" value="ECO:0007669"/>
    <property type="project" value="TreeGrafter"/>
</dbReference>
<dbReference type="InterPro" id="IPR001645">
    <property type="entry name" value="Folylpolyglutamate_synth"/>
</dbReference>
<accession>D5SM77</accession>
<dbReference type="GO" id="GO:0046872">
    <property type="term" value="F:metal ion binding"/>
    <property type="evidence" value="ECO:0007669"/>
    <property type="project" value="UniProtKB-KW"/>
</dbReference>
<evidence type="ECO:0000259" key="10">
    <source>
        <dbReference type="Pfam" id="PF02875"/>
    </source>
</evidence>
<keyword evidence="3 11" id="KW-0436">Ligase</keyword>
<comment type="similarity">
    <text evidence="1">Belongs to the folylpolyglutamate synthase family.</text>
</comment>
<dbReference type="InterPro" id="IPR036615">
    <property type="entry name" value="Mur_ligase_C_dom_sf"/>
</dbReference>
<evidence type="ECO:0000256" key="2">
    <source>
        <dbReference type="ARBA" id="ARBA00013025"/>
    </source>
</evidence>